<dbReference type="WBParaSite" id="Gr19_v10_g4460.t1">
    <property type="protein sequence ID" value="Gr19_v10_g4460.t1"/>
    <property type="gene ID" value="Gr19_v10_g4460"/>
</dbReference>
<keyword evidence="2" id="KW-0812">Transmembrane</keyword>
<evidence type="ECO:0000256" key="1">
    <source>
        <dbReference type="SAM" id="MobiDB-lite"/>
    </source>
</evidence>
<keyword evidence="2" id="KW-1133">Transmembrane helix</keyword>
<evidence type="ECO:0000313" key="3">
    <source>
        <dbReference type="Proteomes" id="UP000887572"/>
    </source>
</evidence>
<proteinExistence type="predicted"/>
<reference evidence="4" key="1">
    <citation type="submission" date="2022-11" db="UniProtKB">
        <authorList>
            <consortium name="WormBaseParasite"/>
        </authorList>
    </citation>
    <scope>IDENTIFICATION</scope>
</reference>
<dbReference type="Proteomes" id="UP000887572">
    <property type="component" value="Unplaced"/>
</dbReference>
<feature type="transmembrane region" description="Helical" evidence="2">
    <location>
        <begin position="19"/>
        <end position="45"/>
    </location>
</feature>
<sequence>MEKWGKERHPPHPATIQHFFLHCVLLAVCGGGCLVVFLGGWMLLLRLILFSSSSSSTIISIQSATVGVLFPDIEQAHTTNEDEYDDDDTPFSECMGSVTSFSTAVSTDFYGVHVYDLRIVFFMHFQSGGGGAGGQQQSQQQQSSSMGDGAMEFHQSSEEISKIKASLMDQGWAKIYFQKTEN</sequence>
<feature type="compositionally biased region" description="Low complexity" evidence="1">
    <location>
        <begin position="135"/>
        <end position="149"/>
    </location>
</feature>
<evidence type="ECO:0000313" key="4">
    <source>
        <dbReference type="WBParaSite" id="Gr19_v10_g4460.t1"/>
    </source>
</evidence>
<feature type="region of interest" description="Disordered" evidence="1">
    <location>
        <begin position="132"/>
        <end position="155"/>
    </location>
</feature>
<name>A0A914HTA3_GLORO</name>
<keyword evidence="3" id="KW-1185">Reference proteome</keyword>
<organism evidence="3 4">
    <name type="scientific">Globodera rostochiensis</name>
    <name type="common">Golden nematode worm</name>
    <name type="synonym">Heterodera rostochiensis</name>
    <dbReference type="NCBI Taxonomy" id="31243"/>
    <lineage>
        <taxon>Eukaryota</taxon>
        <taxon>Metazoa</taxon>
        <taxon>Ecdysozoa</taxon>
        <taxon>Nematoda</taxon>
        <taxon>Chromadorea</taxon>
        <taxon>Rhabditida</taxon>
        <taxon>Tylenchina</taxon>
        <taxon>Tylenchomorpha</taxon>
        <taxon>Tylenchoidea</taxon>
        <taxon>Heteroderidae</taxon>
        <taxon>Heteroderinae</taxon>
        <taxon>Globodera</taxon>
    </lineage>
</organism>
<keyword evidence="2" id="KW-0472">Membrane</keyword>
<evidence type="ECO:0000256" key="2">
    <source>
        <dbReference type="SAM" id="Phobius"/>
    </source>
</evidence>
<protein>
    <submittedName>
        <fullName evidence="4">Uncharacterized protein</fullName>
    </submittedName>
</protein>
<accession>A0A914HTA3</accession>
<dbReference type="AlphaFoldDB" id="A0A914HTA3"/>